<evidence type="ECO:0000256" key="1">
    <source>
        <dbReference type="SAM" id="Phobius"/>
    </source>
</evidence>
<dbReference type="InterPro" id="IPR020348">
    <property type="entry name" value="Uncharacterised_YvaD"/>
</dbReference>
<sequence>MAFLPLDALAVLAGVAWLLLPRTHRLHDPMLIIALALTHASGLMEVVFFLQWGSWEASLWLSNLWLMLMPVGVGLVALVRGAPVGKASAA</sequence>
<protein>
    <submittedName>
        <fullName evidence="2">Uncharacterized protein</fullName>
    </submittedName>
</protein>
<keyword evidence="3" id="KW-1185">Reference proteome</keyword>
<dbReference type="EMBL" id="AP025017">
    <property type="protein sequence ID" value="BDA64097.1"/>
    <property type="molecule type" value="Genomic_DNA"/>
</dbReference>
<proteinExistence type="predicted"/>
<keyword evidence="1" id="KW-0812">Transmembrane</keyword>
<keyword evidence="1" id="KW-1133">Transmembrane helix</keyword>
<gene>
    <name evidence="2" type="ORF">MANAM107_09310</name>
</gene>
<keyword evidence="1" id="KW-0472">Membrane</keyword>
<evidence type="ECO:0000313" key="2">
    <source>
        <dbReference type="EMBL" id="BDA64097.1"/>
    </source>
</evidence>
<feature type="transmembrane region" description="Helical" evidence="1">
    <location>
        <begin position="30"/>
        <end position="53"/>
    </location>
</feature>
<accession>A0ABM7U9W3</accession>
<reference evidence="2 3" key="1">
    <citation type="submission" date="2021-08" db="EMBL/GenBank/DDBJ databases">
        <title>Whole genome sequence of novel Actinomyces species strain MAS-1.</title>
        <authorList>
            <person name="Saito M."/>
            <person name="Kuwahara N."/>
            <person name="Takizawa T."/>
            <person name="Gotouda H."/>
            <person name="Ochiai T."/>
        </authorList>
    </citation>
    <scope>NUCLEOTIDE SEQUENCE [LARGE SCALE GENOMIC DNA]</scope>
    <source>
        <strain evidence="2 3">MAS-1</strain>
    </source>
</reference>
<name>A0ABM7U9W3_9ACTO</name>
<dbReference type="Proteomes" id="UP000824496">
    <property type="component" value="Chromosome"/>
</dbReference>
<dbReference type="Pfam" id="PF17314">
    <property type="entry name" value="DUF5360"/>
    <property type="match status" value="1"/>
</dbReference>
<evidence type="ECO:0000313" key="3">
    <source>
        <dbReference type="Proteomes" id="UP000824496"/>
    </source>
</evidence>
<feature type="transmembrane region" description="Helical" evidence="1">
    <location>
        <begin position="6"/>
        <end position="23"/>
    </location>
</feature>
<organism evidence="2 3">
    <name type="scientific">Actinomyces capricornis</name>
    <dbReference type="NCBI Taxonomy" id="2755559"/>
    <lineage>
        <taxon>Bacteria</taxon>
        <taxon>Bacillati</taxon>
        <taxon>Actinomycetota</taxon>
        <taxon>Actinomycetes</taxon>
        <taxon>Actinomycetales</taxon>
        <taxon>Actinomycetaceae</taxon>
        <taxon>Actinomyces</taxon>
    </lineage>
</organism>
<feature type="transmembrane region" description="Helical" evidence="1">
    <location>
        <begin position="59"/>
        <end position="79"/>
    </location>
</feature>